<dbReference type="Pfam" id="PF06580">
    <property type="entry name" value="His_kinase"/>
    <property type="match status" value="1"/>
</dbReference>
<keyword evidence="3" id="KW-0808">Transferase</keyword>
<dbReference type="InterPro" id="IPR050640">
    <property type="entry name" value="Bact_2-comp_sensor_kinase"/>
</dbReference>
<comment type="caution">
    <text evidence="3">The sequence shown here is derived from an EMBL/GenBank/DDBJ whole genome shotgun (WGS) entry which is preliminary data.</text>
</comment>
<dbReference type="PANTHER" id="PTHR34220:SF7">
    <property type="entry name" value="SENSOR HISTIDINE KINASE YPDA"/>
    <property type="match status" value="1"/>
</dbReference>
<feature type="transmembrane region" description="Helical" evidence="1">
    <location>
        <begin position="9"/>
        <end position="26"/>
    </location>
</feature>
<name>A0ABR7Q650_9FLAO</name>
<sequence length="337" mass="39306">MKTKLNKSDYMLFVIYYGVSVLMTIYEFQKKSYNLIEYLLDIPAFIILDIGMILIFMYWLLPDYIINQKKYLRFTFWAVLLMIIAGFLEDAVGHFSGDNDWSEFKYGVQELINYISGTAESIGMPFGLLLAKKYYENQIQFSNIQQKQKENELKLLRSQISPHFLFNNLNTLDALIDSDTEKAKEYINRLSLIYRYLIQTKDAEVMELTEEMNLAENYMFLIKTRFGNDYDFEIIKNVSLENKFVPTGAIQTLLENIAKHNRAQHGKAIKATMTIDEDWLTISNTKSNIKSNQESLGTSLKNLEYRYALLSDQKLIIEDTTSQFIVKIPIIKLSNES</sequence>
<dbReference type="GO" id="GO:0016301">
    <property type="term" value="F:kinase activity"/>
    <property type="evidence" value="ECO:0007669"/>
    <property type="project" value="UniProtKB-KW"/>
</dbReference>
<evidence type="ECO:0000313" key="4">
    <source>
        <dbReference type="Proteomes" id="UP000619238"/>
    </source>
</evidence>
<feature type="transmembrane region" description="Helical" evidence="1">
    <location>
        <begin position="71"/>
        <end position="88"/>
    </location>
</feature>
<evidence type="ECO:0000259" key="2">
    <source>
        <dbReference type="Pfam" id="PF06580"/>
    </source>
</evidence>
<dbReference type="Proteomes" id="UP000619238">
    <property type="component" value="Unassembled WGS sequence"/>
</dbReference>
<evidence type="ECO:0000256" key="1">
    <source>
        <dbReference type="SAM" id="Phobius"/>
    </source>
</evidence>
<dbReference type="EMBL" id="JACGWS010000002">
    <property type="protein sequence ID" value="MBC8754040.1"/>
    <property type="molecule type" value="Genomic_DNA"/>
</dbReference>
<keyword evidence="4" id="KW-1185">Reference proteome</keyword>
<protein>
    <submittedName>
        <fullName evidence="3">Histidine kinase</fullName>
    </submittedName>
</protein>
<dbReference type="InterPro" id="IPR010559">
    <property type="entry name" value="Sig_transdc_His_kin_internal"/>
</dbReference>
<accession>A0ABR7Q650</accession>
<dbReference type="RefSeq" id="WP_187561074.1">
    <property type="nucleotide sequence ID" value="NZ_JACGWS010000002.1"/>
</dbReference>
<organism evidence="3 4">
    <name type="scientific">Kordia aestuariivivens</name>
    <dbReference type="NCBI Taxonomy" id="2759037"/>
    <lineage>
        <taxon>Bacteria</taxon>
        <taxon>Pseudomonadati</taxon>
        <taxon>Bacteroidota</taxon>
        <taxon>Flavobacteriia</taxon>
        <taxon>Flavobacteriales</taxon>
        <taxon>Flavobacteriaceae</taxon>
        <taxon>Kordia</taxon>
    </lineage>
</organism>
<gene>
    <name evidence="3" type="ORF">H2O64_05115</name>
</gene>
<reference evidence="3 4" key="1">
    <citation type="submission" date="2020-07" db="EMBL/GenBank/DDBJ databases">
        <title>Description of Kordia aestuariivivens sp. nov., isolated from a tidal flat.</title>
        <authorList>
            <person name="Park S."/>
            <person name="Yoon J.-H."/>
        </authorList>
    </citation>
    <scope>NUCLEOTIDE SEQUENCE [LARGE SCALE GENOMIC DNA]</scope>
    <source>
        <strain evidence="3 4">YSTF-M3</strain>
    </source>
</reference>
<feature type="transmembrane region" description="Helical" evidence="1">
    <location>
        <begin position="38"/>
        <end position="59"/>
    </location>
</feature>
<feature type="transmembrane region" description="Helical" evidence="1">
    <location>
        <begin position="111"/>
        <end position="131"/>
    </location>
</feature>
<evidence type="ECO:0000313" key="3">
    <source>
        <dbReference type="EMBL" id="MBC8754040.1"/>
    </source>
</evidence>
<keyword evidence="1" id="KW-1133">Transmembrane helix</keyword>
<dbReference type="PANTHER" id="PTHR34220">
    <property type="entry name" value="SENSOR HISTIDINE KINASE YPDA"/>
    <property type="match status" value="1"/>
</dbReference>
<keyword evidence="1" id="KW-0812">Transmembrane</keyword>
<keyword evidence="3" id="KW-0418">Kinase</keyword>
<keyword evidence="1" id="KW-0472">Membrane</keyword>
<feature type="domain" description="Signal transduction histidine kinase internal region" evidence="2">
    <location>
        <begin position="152"/>
        <end position="229"/>
    </location>
</feature>
<proteinExistence type="predicted"/>